<accession>A0AAV3NNF5</accession>
<organism evidence="2 3">
    <name type="scientific">Lithospermum erythrorhizon</name>
    <name type="common">Purple gromwell</name>
    <name type="synonym">Lithospermum officinale var. erythrorhizon</name>
    <dbReference type="NCBI Taxonomy" id="34254"/>
    <lineage>
        <taxon>Eukaryota</taxon>
        <taxon>Viridiplantae</taxon>
        <taxon>Streptophyta</taxon>
        <taxon>Embryophyta</taxon>
        <taxon>Tracheophyta</taxon>
        <taxon>Spermatophyta</taxon>
        <taxon>Magnoliopsida</taxon>
        <taxon>eudicotyledons</taxon>
        <taxon>Gunneridae</taxon>
        <taxon>Pentapetalae</taxon>
        <taxon>asterids</taxon>
        <taxon>lamiids</taxon>
        <taxon>Boraginales</taxon>
        <taxon>Boraginaceae</taxon>
        <taxon>Boraginoideae</taxon>
        <taxon>Lithospermeae</taxon>
        <taxon>Lithospermum</taxon>
    </lineage>
</organism>
<sequence>MTPLQVSVAEAFSQIEDKNLLPKPIRMRSVPGRRDKNRYCEYHREHVHDTNQCRILKSEPEKLIKGGYLKEFVESGTQRDAPHHNNKSPLLDNRPKVNKEQLEAPPTMGSIDPISRGHWRGRRFSKLKEELCHKGSLFY</sequence>
<proteinExistence type="predicted"/>
<feature type="compositionally biased region" description="Basic and acidic residues" evidence="1">
    <location>
        <begin position="93"/>
        <end position="102"/>
    </location>
</feature>
<evidence type="ECO:0000256" key="1">
    <source>
        <dbReference type="SAM" id="MobiDB-lite"/>
    </source>
</evidence>
<dbReference type="EMBL" id="BAABME010000228">
    <property type="protein sequence ID" value="GAA0140887.1"/>
    <property type="molecule type" value="Genomic_DNA"/>
</dbReference>
<evidence type="ECO:0000313" key="2">
    <source>
        <dbReference type="EMBL" id="GAA0140887.1"/>
    </source>
</evidence>
<dbReference type="AlphaFoldDB" id="A0AAV3NNF5"/>
<evidence type="ECO:0000313" key="3">
    <source>
        <dbReference type="Proteomes" id="UP001454036"/>
    </source>
</evidence>
<protein>
    <submittedName>
        <fullName evidence="2">Uncharacterized protein</fullName>
    </submittedName>
</protein>
<name>A0AAV3NNF5_LITER</name>
<dbReference type="Proteomes" id="UP001454036">
    <property type="component" value="Unassembled WGS sequence"/>
</dbReference>
<keyword evidence="3" id="KW-1185">Reference proteome</keyword>
<comment type="caution">
    <text evidence="2">The sequence shown here is derived from an EMBL/GenBank/DDBJ whole genome shotgun (WGS) entry which is preliminary data.</text>
</comment>
<reference evidence="2 3" key="1">
    <citation type="submission" date="2024-01" db="EMBL/GenBank/DDBJ databases">
        <title>The complete chloroplast genome sequence of Lithospermum erythrorhizon: insights into the phylogenetic relationship among Boraginaceae species and the maternal lineages of purple gromwells.</title>
        <authorList>
            <person name="Okada T."/>
            <person name="Watanabe K."/>
        </authorList>
    </citation>
    <scope>NUCLEOTIDE SEQUENCE [LARGE SCALE GENOMIC DNA]</scope>
</reference>
<feature type="region of interest" description="Disordered" evidence="1">
    <location>
        <begin position="74"/>
        <end position="115"/>
    </location>
</feature>
<gene>
    <name evidence="2" type="ORF">LIER_02157</name>
</gene>